<dbReference type="Proteomes" id="UP000594263">
    <property type="component" value="Unplaced"/>
</dbReference>
<dbReference type="EnsemblPlants" id="Kaladp0072s0035.1.v1.1">
    <property type="protein sequence ID" value="Kaladp0072s0035.1.v1.1"/>
    <property type="gene ID" value="Kaladp0072s0035.v1.1"/>
</dbReference>
<evidence type="ECO:0000256" key="1">
    <source>
        <dbReference type="SAM" id="MobiDB-lite"/>
    </source>
</evidence>
<feature type="compositionally biased region" description="Low complexity" evidence="1">
    <location>
        <begin position="113"/>
        <end position="122"/>
    </location>
</feature>
<evidence type="ECO:0000313" key="2">
    <source>
        <dbReference type="EnsemblPlants" id="Kaladp0072s0035.1.v1.1"/>
    </source>
</evidence>
<accession>A0A7N0UMD4</accession>
<feature type="compositionally biased region" description="Low complexity" evidence="1">
    <location>
        <begin position="42"/>
        <end position="69"/>
    </location>
</feature>
<reference evidence="2" key="1">
    <citation type="submission" date="2021-01" db="UniProtKB">
        <authorList>
            <consortium name="EnsemblPlants"/>
        </authorList>
    </citation>
    <scope>IDENTIFICATION</scope>
</reference>
<feature type="region of interest" description="Disordered" evidence="1">
    <location>
        <begin position="40"/>
        <end position="147"/>
    </location>
</feature>
<protein>
    <submittedName>
        <fullName evidence="2">Uncharacterized protein</fullName>
    </submittedName>
</protein>
<name>A0A7N0UMD4_KALFE</name>
<keyword evidence="3" id="KW-1185">Reference proteome</keyword>
<feature type="compositionally biased region" description="Low complexity" evidence="1">
    <location>
        <begin position="130"/>
        <end position="147"/>
    </location>
</feature>
<proteinExistence type="predicted"/>
<dbReference type="AlphaFoldDB" id="A0A7N0UMD4"/>
<dbReference type="Gramene" id="Kaladp0072s0035.1.v1.1">
    <property type="protein sequence ID" value="Kaladp0072s0035.1.v1.1"/>
    <property type="gene ID" value="Kaladp0072s0035.v1.1"/>
</dbReference>
<evidence type="ECO:0000313" key="3">
    <source>
        <dbReference type="Proteomes" id="UP000594263"/>
    </source>
</evidence>
<sequence length="147" mass="14805">MVSLDKVVFGIYGDDALIDIHPAVNHRLKEGETIHISVKNKPASGPGMLSSAGLSGGASVTAKPKALSLAPPPSGGVKLRSPLPPPPNDPVATRLASPNCVAGLKGSKENLKSASDSLSDLSQLEKNLPSSAGSSSARGTASGWAAF</sequence>
<organism evidence="2 3">
    <name type="scientific">Kalanchoe fedtschenkoi</name>
    <name type="common">Lavender scallops</name>
    <name type="synonym">South American air plant</name>
    <dbReference type="NCBI Taxonomy" id="63787"/>
    <lineage>
        <taxon>Eukaryota</taxon>
        <taxon>Viridiplantae</taxon>
        <taxon>Streptophyta</taxon>
        <taxon>Embryophyta</taxon>
        <taxon>Tracheophyta</taxon>
        <taxon>Spermatophyta</taxon>
        <taxon>Magnoliopsida</taxon>
        <taxon>eudicotyledons</taxon>
        <taxon>Gunneridae</taxon>
        <taxon>Pentapetalae</taxon>
        <taxon>Saxifragales</taxon>
        <taxon>Crassulaceae</taxon>
        <taxon>Kalanchoe</taxon>
    </lineage>
</organism>